<proteinExistence type="predicted"/>
<organism evidence="1 2">
    <name type="scientific">Clarias magur</name>
    <name type="common">Asian catfish</name>
    <name type="synonym">Macropteronotus magur</name>
    <dbReference type="NCBI Taxonomy" id="1594786"/>
    <lineage>
        <taxon>Eukaryota</taxon>
        <taxon>Metazoa</taxon>
        <taxon>Chordata</taxon>
        <taxon>Craniata</taxon>
        <taxon>Vertebrata</taxon>
        <taxon>Euteleostomi</taxon>
        <taxon>Actinopterygii</taxon>
        <taxon>Neopterygii</taxon>
        <taxon>Teleostei</taxon>
        <taxon>Ostariophysi</taxon>
        <taxon>Siluriformes</taxon>
        <taxon>Clariidae</taxon>
        <taxon>Clarias</taxon>
    </lineage>
</organism>
<dbReference type="AlphaFoldDB" id="A0A8J4TBT1"/>
<sequence length="55" mass="5879">ASTATEAADGDPRRLCWVGAVHEAHPQSHQPFAGLRCQTSCNDSVPTSPTFTKLQ</sequence>
<feature type="non-terminal residue" evidence="1">
    <location>
        <position position="1"/>
    </location>
</feature>
<keyword evidence="2" id="KW-1185">Reference proteome</keyword>
<protein>
    <submittedName>
        <fullName evidence="1">Lysophospholipase</fullName>
    </submittedName>
</protein>
<name>A0A8J4TBT1_CLAMG</name>
<gene>
    <name evidence="1" type="primary">mutM</name>
    <name evidence="1" type="ORF">DAT39_022206</name>
</gene>
<evidence type="ECO:0000313" key="2">
    <source>
        <dbReference type="Proteomes" id="UP000727407"/>
    </source>
</evidence>
<feature type="non-terminal residue" evidence="1">
    <location>
        <position position="55"/>
    </location>
</feature>
<accession>A0A8J4TBT1</accession>
<evidence type="ECO:0000313" key="1">
    <source>
        <dbReference type="EMBL" id="KAF5887616.1"/>
    </source>
</evidence>
<comment type="caution">
    <text evidence="1">The sequence shown here is derived from an EMBL/GenBank/DDBJ whole genome shotgun (WGS) entry which is preliminary data.</text>
</comment>
<dbReference type="Proteomes" id="UP000727407">
    <property type="component" value="Unassembled WGS sequence"/>
</dbReference>
<reference evidence="1" key="1">
    <citation type="submission" date="2020-07" db="EMBL/GenBank/DDBJ databases">
        <title>Clarias magur genome sequencing, assembly and annotation.</title>
        <authorList>
            <person name="Kushwaha B."/>
            <person name="Kumar R."/>
            <person name="Das P."/>
            <person name="Joshi C.G."/>
            <person name="Kumar D."/>
            <person name="Nagpure N.S."/>
            <person name="Pandey M."/>
            <person name="Agarwal S."/>
            <person name="Srivastava S."/>
            <person name="Singh M."/>
            <person name="Sahoo L."/>
            <person name="Jayasankar P."/>
            <person name="Meher P.K."/>
            <person name="Koringa P.G."/>
            <person name="Iquebal M.A."/>
            <person name="Das S.P."/>
            <person name="Bit A."/>
            <person name="Patnaik S."/>
            <person name="Patel N."/>
            <person name="Shah T.M."/>
            <person name="Hinsu A."/>
            <person name="Jena J.K."/>
        </authorList>
    </citation>
    <scope>NUCLEOTIDE SEQUENCE</scope>
    <source>
        <strain evidence="1">CIFAMagur01</strain>
        <tissue evidence="1">Testis</tissue>
    </source>
</reference>
<dbReference type="EMBL" id="QNUK01001086">
    <property type="protein sequence ID" value="KAF5887616.1"/>
    <property type="molecule type" value="Genomic_DNA"/>
</dbReference>